<dbReference type="CDD" id="cd05269">
    <property type="entry name" value="TMR_SDR_a"/>
    <property type="match status" value="1"/>
</dbReference>
<reference evidence="2 3" key="1">
    <citation type="submission" date="2019-03" db="EMBL/GenBank/DDBJ databases">
        <title>Complete Genome Sequence of Paraburkholderia dipogonis ICMP 19430T, a Nitrogen-fixing Symbiont of the South African Invasive Legume Dipogon lignosus in New Zealand.</title>
        <authorList>
            <person name="De Meyer S.E."/>
        </authorList>
    </citation>
    <scope>NUCLEOTIDE SEQUENCE [LARGE SCALE GENOMIC DNA]</scope>
    <source>
        <strain evidence="2 3">ICMP 19430</strain>
    </source>
</reference>
<dbReference type="Gene3D" id="3.40.50.720">
    <property type="entry name" value="NAD(P)-binding Rossmann-like Domain"/>
    <property type="match status" value="1"/>
</dbReference>
<dbReference type="InterPro" id="IPR052718">
    <property type="entry name" value="NmrA-type_oxidoreductase"/>
</dbReference>
<sequence length="289" mass="31443">MIGITGATGQLGREVLSYLGKFKPGGERIVACTRHPETAHLPANFVDEIRRADFADTRTLADAFAGVTTLLMISVEGNDEDRIRLHSNAVDAAHRAGVERIVYTSFFDIDPASPSAVARVHRLTEECVMASGCSWTLLRNGPYIDNVARRIAETSLTDGPFRMAAGTARLPFIARSDLAEAAACALTSREPGNHAYRLSGPELLSYDELAALIGNAIGKPLAYLPVSDDEYRQQLREEGLPPELEARRIAYSQAMRAGFMTALTDDFARLVGRAPLRIADVLRTMALPD</sequence>
<dbReference type="EMBL" id="SNVI01000008">
    <property type="protein sequence ID" value="TFE36669.1"/>
    <property type="molecule type" value="Genomic_DNA"/>
</dbReference>
<dbReference type="AlphaFoldDB" id="A0A4Y8MGW7"/>
<dbReference type="InterPro" id="IPR036291">
    <property type="entry name" value="NAD(P)-bd_dom_sf"/>
</dbReference>
<evidence type="ECO:0000313" key="2">
    <source>
        <dbReference type="EMBL" id="TFE36669.1"/>
    </source>
</evidence>
<organism evidence="2 3">
    <name type="scientific">Paraburkholderia dipogonis</name>
    <dbReference type="NCBI Taxonomy" id="1211383"/>
    <lineage>
        <taxon>Bacteria</taxon>
        <taxon>Pseudomonadati</taxon>
        <taxon>Pseudomonadota</taxon>
        <taxon>Betaproteobacteria</taxon>
        <taxon>Burkholderiales</taxon>
        <taxon>Burkholderiaceae</taxon>
        <taxon>Paraburkholderia</taxon>
    </lineage>
</organism>
<gene>
    <name evidence="2" type="ORF">E2553_44160</name>
</gene>
<feature type="domain" description="NAD(P)-binding" evidence="1">
    <location>
        <begin position="6"/>
        <end position="187"/>
    </location>
</feature>
<dbReference type="Gene3D" id="3.90.25.10">
    <property type="entry name" value="UDP-galactose 4-epimerase, domain 1"/>
    <property type="match status" value="1"/>
</dbReference>
<comment type="caution">
    <text evidence="2">The sequence shown here is derived from an EMBL/GenBank/DDBJ whole genome shotgun (WGS) entry which is preliminary data.</text>
</comment>
<name>A0A4Y8MGW7_9BURK</name>
<dbReference type="PANTHER" id="PTHR47129:SF1">
    <property type="entry name" value="NMRA-LIKE DOMAIN-CONTAINING PROTEIN"/>
    <property type="match status" value="1"/>
</dbReference>
<accession>A0A4Y8MGW7</accession>
<evidence type="ECO:0000313" key="3">
    <source>
        <dbReference type="Proteomes" id="UP000297385"/>
    </source>
</evidence>
<dbReference type="Proteomes" id="UP000297385">
    <property type="component" value="Unassembled WGS sequence"/>
</dbReference>
<dbReference type="Pfam" id="PF13460">
    <property type="entry name" value="NAD_binding_10"/>
    <property type="match status" value="1"/>
</dbReference>
<dbReference type="SUPFAM" id="SSF51735">
    <property type="entry name" value="NAD(P)-binding Rossmann-fold domains"/>
    <property type="match status" value="1"/>
</dbReference>
<protein>
    <submittedName>
        <fullName evidence="2">SDR family oxidoreductase</fullName>
    </submittedName>
</protein>
<dbReference type="RefSeq" id="WP_121311263.1">
    <property type="nucleotide sequence ID" value="NZ_SNVI01000008.1"/>
</dbReference>
<dbReference type="PANTHER" id="PTHR47129">
    <property type="entry name" value="QUINONE OXIDOREDUCTASE 2"/>
    <property type="match status" value="1"/>
</dbReference>
<dbReference type="InterPro" id="IPR016040">
    <property type="entry name" value="NAD(P)-bd_dom"/>
</dbReference>
<proteinExistence type="predicted"/>
<evidence type="ECO:0000259" key="1">
    <source>
        <dbReference type="Pfam" id="PF13460"/>
    </source>
</evidence>